<accession>J9D7S1</accession>
<proteinExistence type="predicted"/>
<sequence>MRVNQNKTIFNYIIKRVYYLIFNILVITMVTHSGKMCASVSLSSLILPLCLTICGSYVLSQRCKGLSKSKKEKKEFSFYGNKTSFGYICNNIFRQSDMSFFSMCFSQVKYVFRYFIIHSFCKKHHLSKYIY</sequence>
<feature type="transmembrane region" description="Helical" evidence="1">
    <location>
        <begin position="12"/>
        <end position="32"/>
    </location>
</feature>
<dbReference type="AlphaFoldDB" id="J9D7S1"/>
<dbReference type="VEuPathDB" id="MicrosporidiaDB:EDEG_02128"/>
<comment type="caution">
    <text evidence="2">The sequence shown here is derived from an EMBL/GenBank/DDBJ whole genome shotgun (WGS) entry which is preliminary data.</text>
</comment>
<dbReference type="InParanoid" id="J9D7S1"/>
<name>J9D7S1_EDHAE</name>
<keyword evidence="1" id="KW-0812">Transmembrane</keyword>
<dbReference type="EMBL" id="AFBI03000035">
    <property type="protein sequence ID" value="EJW03544.1"/>
    <property type="molecule type" value="Genomic_DNA"/>
</dbReference>
<dbReference type="Proteomes" id="UP000003163">
    <property type="component" value="Unassembled WGS sequence"/>
</dbReference>
<feature type="transmembrane region" description="Helical" evidence="1">
    <location>
        <begin position="38"/>
        <end position="60"/>
    </location>
</feature>
<keyword evidence="1" id="KW-0472">Membrane</keyword>
<gene>
    <name evidence="2" type="ORF">EDEG_02128</name>
</gene>
<reference evidence="2 3" key="1">
    <citation type="submission" date="2011-08" db="EMBL/GenBank/DDBJ databases">
        <authorList>
            <person name="Liu Z.J."/>
            <person name="Shi F.L."/>
            <person name="Lu J.Q."/>
            <person name="Li M."/>
            <person name="Wang Z.L."/>
        </authorList>
    </citation>
    <scope>NUCLEOTIDE SEQUENCE [LARGE SCALE GENOMIC DNA]</scope>
    <source>
        <strain evidence="2 3">USNM 41457</strain>
    </source>
</reference>
<protein>
    <submittedName>
        <fullName evidence="2">Uncharacterized protein</fullName>
    </submittedName>
</protein>
<evidence type="ECO:0000256" key="1">
    <source>
        <dbReference type="SAM" id="Phobius"/>
    </source>
</evidence>
<evidence type="ECO:0000313" key="2">
    <source>
        <dbReference type="EMBL" id="EJW03544.1"/>
    </source>
</evidence>
<organism evidence="2 3">
    <name type="scientific">Edhazardia aedis (strain USNM 41457)</name>
    <name type="common">Microsporidian parasite</name>
    <dbReference type="NCBI Taxonomy" id="1003232"/>
    <lineage>
        <taxon>Eukaryota</taxon>
        <taxon>Fungi</taxon>
        <taxon>Fungi incertae sedis</taxon>
        <taxon>Microsporidia</taxon>
        <taxon>Edhazardia</taxon>
    </lineage>
</organism>
<reference evidence="3" key="2">
    <citation type="submission" date="2015-07" db="EMBL/GenBank/DDBJ databases">
        <title>Contrasting host-pathogen interactions and genome evolution in two generalist and specialist microsporidian pathogens of mosquitoes.</title>
        <authorList>
            <consortium name="The Broad Institute Genomics Platform"/>
            <consortium name="The Broad Institute Genome Sequencing Center for Infectious Disease"/>
            <person name="Cuomo C.A."/>
            <person name="Sanscrainte N.D."/>
            <person name="Goldberg J.M."/>
            <person name="Heiman D."/>
            <person name="Young S."/>
            <person name="Zeng Q."/>
            <person name="Becnel J.J."/>
            <person name="Birren B.W."/>
        </authorList>
    </citation>
    <scope>NUCLEOTIDE SEQUENCE [LARGE SCALE GENOMIC DNA]</scope>
    <source>
        <strain evidence="3">USNM 41457</strain>
    </source>
</reference>
<keyword evidence="3" id="KW-1185">Reference proteome</keyword>
<dbReference type="HOGENOM" id="CLU_1927564_0_0_1"/>
<keyword evidence="1" id="KW-1133">Transmembrane helix</keyword>
<evidence type="ECO:0000313" key="3">
    <source>
        <dbReference type="Proteomes" id="UP000003163"/>
    </source>
</evidence>